<dbReference type="InterPro" id="IPR050155">
    <property type="entry name" value="HAD-like_hydrolase_sf"/>
</dbReference>
<comment type="pathway">
    <text evidence="2">Organic acid metabolism; glycolate biosynthesis; glycolate from 2-phosphoglycolate: step 1/1.</text>
</comment>
<dbReference type="AlphaFoldDB" id="A0A0B0END7"/>
<dbReference type="SFLD" id="SFLDS00003">
    <property type="entry name" value="Haloacid_Dehalogenase"/>
    <property type="match status" value="1"/>
</dbReference>
<dbReference type="PANTHER" id="PTHR43434">
    <property type="entry name" value="PHOSPHOGLYCOLATE PHOSPHATASE"/>
    <property type="match status" value="1"/>
</dbReference>
<dbReference type="Gene3D" id="3.40.50.1000">
    <property type="entry name" value="HAD superfamily/HAD-like"/>
    <property type="match status" value="1"/>
</dbReference>
<comment type="catalytic activity">
    <reaction evidence="1">
        <text>2-phosphoglycolate + H2O = glycolate + phosphate</text>
        <dbReference type="Rhea" id="RHEA:14369"/>
        <dbReference type="ChEBI" id="CHEBI:15377"/>
        <dbReference type="ChEBI" id="CHEBI:29805"/>
        <dbReference type="ChEBI" id="CHEBI:43474"/>
        <dbReference type="ChEBI" id="CHEBI:58033"/>
        <dbReference type="EC" id="3.1.3.18"/>
    </reaction>
</comment>
<dbReference type="GO" id="GO:0008967">
    <property type="term" value="F:phosphoglycolate phosphatase activity"/>
    <property type="evidence" value="ECO:0007669"/>
    <property type="project" value="UniProtKB-EC"/>
</dbReference>
<dbReference type="Pfam" id="PF00702">
    <property type="entry name" value="Hydrolase"/>
    <property type="match status" value="1"/>
</dbReference>
<evidence type="ECO:0000313" key="5">
    <source>
        <dbReference type="EMBL" id="KHE93531.1"/>
    </source>
</evidence>
<accession>A0A0B0END7</accession>
<evidence type="ECO:0000256" key="3">
    <source>
        <dbReference type="ARBA" id="ARBA00006171"/>
    </source>
</evidence>
<comment type="caution">
    <text evidence="5">The sequence shown here is derived from an EMBL/GenBank/DDBJ whole genome shotgun (WGS) entry which is preliminary data.</text>
</comment>
<dbReference type="EMBL" id="JRYO01000052">
    <property type="protein sequence ID" value="KHE93531.1"/>
    <property type="molecule type" value="Genomic_DNA"/>
</dbReference>
<gene>
    <name evidence="5" type="ORF">SCABRO_00703</name>
</gene>
<name>A0A0B0END7_9BACT</name>
<evidence type="ECO:0000256" key="1">
    <source>
        <dbReference type="ARBA" id="ARBA00000830"/>
    </source>
</evidence>
<dbReference type="Gene3D" id="1.10.150.520">
    <property type="match status" value="1"/>
</dbReference>
<evidence type="ECO:0000256" key="4">
    <source>
        <dbReference type="ARBA" id="ARBA00013078"/>
    </source>
</evidence>
<dbReference type="SFLD" id="SFLDG01129">
    <property type="entry name" value="C1.5:_HAD__Beta-PGM__Phosphata"/>
    <property type="match status" value="1"/>
</dbReference>
<dbReference type="InterPro" id="IPR006439">
    <property type="entry name" value="HAD-SF_hydro_IA"/>
</dbReference>
<dbReference type="EC" id="3.1.3.18" evidence="4"/>
<dbReference type="PATRIC" id="fig|237368.3.peg.757"/>
<dbReference type="InterPro" id="IPR036412">
    <property type="entry name" value="HAD-like_sf"/>
</dbReference>
<evidence type="ECO:0000313" key="6">
    <source>
        <dbReference type="Proteomes" id="UP000030652"/>
    </source>
</evidence>
<dbReference type="PANTHER" id="PTHR43434:SF1">
    <property type="entry name" value="PHOSPHOGLYCOLATE PHOSPHATASE"/>
    <property type="match status" value="1"/>
</dbReference>
<organism evidence="5 6">
    <name type="scientific">Candidatus Scalindua brodae</name>
    <dbReference type="NCBI Taxonomy" id="237368"/>
    <lineage>
        <taxon>Bacteria</taxon>
        <taxon>Pseudomonadati</taxon>
        <taxon>Planctomycetota</taxon>
        <taxon>Candidatus Brocadiia</taxon>
        <taxon>Candidatus Brocadiales</taxon>
        <taxon>Candidatus Scalinduaceae</taxon>
        <taxon>Candidatus Scalindua</taxon>
    </lineage>
</organism>
<dbReference type="eggNOG" id="COG0546">
    <property type="taxonomic scope" value="Bacteria"/>
</dbReference>
<reference evidence="5 6" key="1">
    <citation type="submission" date="2014-10" db="EMBL/GenBank/DDBJ databases">
        <title>Draft genome of anammox bacterium scalindua brodae, obtained using differential coverage binning of sequence data from two enrichment reactors.</title>
        <authorList>
            <person name="Speth D.R."/>
            <person name="Russ L."/>
            <person name="Kartal B."/>
            <person name="Op den Camp H.J."/>
            <person name="Dutilh B.E."/>
            <person name="Jetten M.S."/>
        </authorList>
    </citation>
    <scope>NUCLEOTIDE SEQUENCE [LARGE SCALE GENOMIC DNA]</scope>
    <source>
        <strain evidence="5">RU1</strain>
    </source>
</reference>
<dbReference type="GO" id="GO:0006281">
    <property type="term" value="P:DNA repair"/>
    <property type="evidence" value="ECO:0007669"/>
    <property type="project" value="TreeGrafter"/>
</dbReference>
<proteinExistence type="inferred from homology"/>
<comment type="similarity">
    <text evidence="3">Belongs to the HAD-like hydrolase superfamily. CbbY/CbbZ/Gph/YieH family.</text>
</comment>
<dbReference type="InterPro" id="IPR023214">
    <property type="entry name" value="HAD_sf"/>
</dbReference>
<dbReference type="Proteomes" id="UP000030652">
    <property type="component" value="Unassembled WGS sequence"/>
</dbReference>
<sequence length="232" mass="26523">MSKLISLISARVKAIIFDLDDTLYDCSGTLVLKSKKLAAKIISKAIKCSDAEALKLQLEFEDRLGPKADIGREIARLYNLPEEFCKEIANTINTREIEGVILFPDTMDSIYELRRIGYKLFLVTFGNREMQERKIKVLGLENAFDEIIITEDPRGKEKCFKEILAKYGLEPEQILCVGDKIKDEIEVGNRLGMSTALMKHGRHYHFYKSEINDGEPYLHITKVSDLLENDED</sequence>
<dbReference type="SUPFAM" id="SSF56784">
    <property type="entry name" value="HAD-like"/>
    <property type="match status" value="1"/>
</dbReference>
<evidence type="ECO:0000256" key="2">
    <source>
        <dbReference type="ARBA" id="ARBA00004818"/>
    </source>
</evidence>
<protein>
    <recommendedName>
        <fullName evidence="4">phosphoglycolate phosphatase</fullName>
        <ecNumber evidence="4">3.1.3.18</ecNumber>
    </recommendedName>
</protein>
<dbReference type="NCBIfam" id="TIGR01549">
    <property type="entry name" value="HAD-SF-IA-v1"/>
    <property type="match status" value="1"/>
</dbReference>